<dbReference type="SUPFAM" id="SSF48371">
    <property type="entry name" value="ARM repeat"/>
    <property type="match status" value="1"/>
</dbReference>
<dbReference type="InterPro" id="IPR016024">
    <property type="entry name" value="ARM-type_fold"/>
</dbReference>
<dbReference type="GO" id="GO:0005829">
    <property type="term" value="C:cytosol"/>
    <property type="evidence" value="ECO:0007669"/>
    <property type="project" value="TreeGrafter"/>
</dbReference>
<dbReference type="InterPro" id="IPR013713">
    <property type="entry name" value="XPO2_central"/>
</dbReference>
<dbReference type="Pfam" id="PF03378">
    <property type="entry name" value="CAS_CSE1"/>
    <property type="match status" value="1"/>
</dbReference>
<protein>
    <submittedName>
        <fullName evidence="9">Putative CAS/CSE/importin domain protein</fullName>
    </submittedName>
</protein>
<evidence type="ECO:0000313" key="10">
    <source>
        <dbReference type="Proteomes" id="UP000038009"/>
    </source>
</evidence>
<comment type="similarity">
    <text evidence="3">Belongs to the XPO2/CSE1 family.</text>
</comment>
<gene>
    <name evidence="9" type="ORF">ABL78_6153</name>
</gene>
<dbReference type="OrthoDB" id="3268246at2759"/>
<dbReference type="GO" id="GO:0006606">
    <property type="term" value="P:protein import into nucleus"/>
    <property type="evidence" value="ECO:0007669"/>
    <property type="project" value="TreeGrafter"/>
</dbReference>
<evidence type="ECO:0000313" key="9">
    <source>
        <dbReference type="EMBL" id="KPI84803.1"/>
    </source>
</evidence>
<dbReference type="Gene3D" id="1.25.10.10">
    <property type="entry name" value="Leucine-rich Repeat Variant"/>
    <property type="match status" value="1"/>
</dbReference>
<name>A0A0N1HVU8_LEPSE</name>
<evidence type="ECO:0000256" key="2">
    <source>
        <dbReference type="ARBA" id="ARBA00004496"/>
    </source>
</evidence>
<keyword evidence="5" id="KW-0963">Cytoplasm</keyword>
<dbReference type="OMA" id="AENEFLM"/>
<keyword evidence="6" id="KW-0653">Protein transport</keyword>
<evidence type="ECO:0000259" key="8">
    <source>
        <dbReference type="PROSITE" id="PS50166"/>
    </source>
</evidence>
<dbReference type="VEuPathDB" id="TriTrypDB:Lsey_0231_0120"/>
<dbReference type="InterPro" id="IPR001494">
    <property type="entry name" value="Importin-beta_N"/>
</dbReference>
<dbReference type="AlphaFoldDB" id="A0A0N1HVU8"/>
<dbReference type="EMBL" id="LJSK01000231">
    <property type="protein sequence ID" value="KPI84803.1"/>
    <property type="molecule type" value="Genomic_DNA"/>
</dbReference>
<comment type="subcellular location">
    <subcellularLocation>
        <location evidence="2">Cytoplasm</location>
    </subcellularLocation>
    <subcellularLocation>
        <location evidence="1">Nucleus</location>
    </subcellularLocation>
</comment>
<dbReference type="GO" id="GO:0006611">
    <property type="term" value="P:protein export from nucleus"/>
    <property type="evidence" value="ECO:0007669"/>
    <property type="project" value="TreeGrafter"/>
</dbReference>
<evidence type="ECO:0000256" key="7">
    <source>
        <dbReference type="ARBA" id="ARBA00023242"/>
    </source>
</evidence>
<dbReference type="InterPro" id="IPR005043">
    <property type="entry name" value="XPO2_C"/>
</dbReference>
<dbReference type="Proteomes" id="UP000038009">
    <property type="component" value="Unassembled WGS sequence"/>
</dbReference>
<keyword evidence="4" id="KW-0813">Transport</keyword>
<accession>A0A0N1HVU8</accession>
<evidence type="ECO:0000256" key="4">
    <source>
        <dbReference type="ARBA" id="ARBA00022448"/>
    </source>
</evidence>
<evidence type="ECO:0000256" key="3">
    <source>
        <dbReference type="ARBA" id="ARBA00008669"/>
    </source>
</evidence>
<dbReference type="InterPro" id="IPR011989">
    <property type="entry name" value="ARM-like"/>
</dbReference>
<keyword evidence="7" id="KW-0539">Nucleus</keyword>
<dbReference type="SMART" id="SM00913">
    <property type="entry name" value="IBN_N"/>
    <property type="match status" value="1"/>
</dbReference>
<evidence type="ECO:0000256" key="5">
    <source>
        <dbReference type="ARBA" id="ARBA00022490"/>
    </source>
</evidence>
<dbReference type="PROSITE" id="PS50166">
    <property type="entry name" value="IMPORTIN_B_NT"/>
    <property type="match status" value="1"/>
</dbReference>
<dbReference type="GO" id="GO:0005049">
    <property type="term" value="F:nuclear export signal receptor activity"/>
    <property type="evidence" value="ECO:0007669"/>
    <property type="project" value="TreeGrafter"/>
</dbReference>
<dbReference type="PANTHER" id="PTHR10997">
    <property type="entry name" value="IMPORTIN-7, 8, 11"/>
    <property type="match status" value="1"/>
</dbReference>
<dbReference type="PANTHER" id="PTHR10997:SF8">
    <property type="entry name" value="EXPORTIN-2"/>
    <property type="match status" value="1"/>
</dbReference>
<evidence type="ECO:0000256" key="1">
    <source>
        <dbReference type="ARBA" id="ARBA00004123"/>
    </source>
</evidence>
<reference evidence="9 10" key="1">
    <citation type="journal article" date="2015" name="PLoS Pathog.">
        <title>Leptomonas seymouri: Adaptations to the Dixenous Life Cycle Analyzed by Genome Sequencing, Transcriptome Profiling and Co-infection with Leishmania donovani.</title>
        <authorList>
            <person name="Kraeva N."/>
            <person name="Butenko A."/>
            <person name="Hlavacova J."/>
            <person name="Kostygov A."/>
            <person name="Myskova J."/>
            <person name="Grybchuk D."/>
            <person name="Lestinova T."/>
            <person name="Votypka J."/>
            <person name="Volf P."/>
            <person name="Opperdoes F."/>
            <person name="Flegontov P."/>
            <person name="Lukes J."/>
            <person name="Yurchenko V."/>
        </authorList>
    </citation>
    <scope>NUCLEOTIDE SEQUENCE [LARGE SCALE GENOMIC DNA]</scope>
    <source>
        <strain evidence="9 10">ATCC 30220</strain>
    </source>
</reference>
<sequence>MQAINPNDPHLVSVFVAVAEKASSVNSADRDQAEQEIKKYQNSVDQQSGFVQLLLHLATSGHPSSTFYSIVLKNTVRLCWNASTAEHCIQDSDKAAVRDVIVRLMLQSPPAIQRNMAETIALIADVDFPSRWPNALSLIVEVLNTAGSAVIQCAALSTAHSILLKYRMQGDFTETFVEELRTVYTVLFPPLMHSISTLLGMVVANQPGTEIATCVKGITAAVECLRDMTSLDLGDELIAQKKAMVDMFLQCLSLPLPAGDVGGAQAASIIALKSTVTACVTHLLNAFDEDFEAYAPQFLSVVWALIADPSSCTAEMDDLVICSIELLSGACRGTSRPYFDDVEKLRVLMHHIILPNLAVNEEDLELYFHDPDAYIQKDIEGSNFHTRRRAAGELVRTLVTHLPDKMRPLVSAETDALFKTAVSDWKAKDTAIFLASSLALEGQHVDTQRGAAAQQLSNLISFDHFLSSFVIPELTSGVSTNSPMIIKADCIRVIAIFRNHIDPSLYANLIPVLGEWVKTDDHVVMSYAAHALERLLCVQREQVYVATEAAFQPHTAAVLQTLCVRIQNAEQPNQFLMQCLMRACFRFPQAVAPYVGAIVESLNQVLHNAARNPSNPLFSHCLFETISKCIAIQPKQGTAMEGILWDNLIYVLAQDVLEYVPYVLQILSQLLRTHQPPGDTPPAHFQTLLDPLTQPGIYENKGNVPAVVCLLCAFIELYPSYVHGRHLTNPILNIFAYLVRLKNYDHEGLNIITAALLAYPPDVMNIYIDNVLKVLLDRFSNARTPKFVRIFILFLSIYVVVRGAHDLVTRMNNQKSGLFMQLLGSVWLPHMQKITGELERKTCVVALAKVLCDCAELQADTKAWTMSVFSCLKMIHTGAEQDDYTSFSPRSGTLQDLAQLQSNPADTSVVNVYCPLQEAMPKPRDVCADVADADRYFRDHMMGLLQGRGHSLIGPLQATLTPDLLALIQ</sequence>
<dbReference type="GO" id="GO:0005635">
    <property type="term" value="C:nuclear envelope"/>
    <property type="evidence" value="ECO:0007669"/>
    <property type="project" value="TreeGrafter"/>
</dbReference>
<keyword evidence="10" id="KW-1185">Reference proteome</keyword>
<comment type="caution">
    <text evidence="9">The sequence shown here is derived from an EMBL/GenBank/DDBJ whole genome shotgun (WGS) entry which is preliminary data.</text>
</comment>
<dbReference type="Pfam" id="PF08506">
    <property type="entry name" value="Cse1"/>
    <property type="match status" value="1"/>
</dbReference>
<proteinExistence type="inferred from homology"/>
<feature type="domain" description="Importin N-terminal" evidence="8">
    <location>
        <begin position="33"/>
        <end position="107"/>
    </location>
</feature>
<dbReference type="GO" id="GO:0031267">
    <property type="term" value="F:small GTPase binding"/>
    <property type="evidence" value="ECO:0007669"/>
    <property type="project" value="InterPro"/>
</dbReference>
<evidence type="ECO:0000256" key="6">
    <source>
        <dbReference type="ARBA" id="ARBA00022927"/>
    </source>
</evidence>
<organism evidence="9 10">
    <name type="scientific">Leptomonas seymouri</name>
    <dbReference type="NCBI Taxonomy" id="5684"/>
    <lineage>
        <taxon>Eukaryota</taxon>
        <taxon>Discoba</taxon>
        <taxon>Euglenozoa</taxon>
        <taxon>Kinetoplastea</taxon>
        <taxon>Metakinetoplastina</taxon>
        <taxon>Trypanosomatida</taxon>
        <taxon>Trypanosomatidae</taxon>
        <taxon>Leishmaniinae</taxon>
        <taxon>Leptomonas</taxon>
    </lineage>
</organism>